<gene>
    <name evidence="1" type="ORF">R7226_05945</name>
</gene>
<dbReference type="EMBL" id="JAWSTH010000009">
    <property type="protein sequence ID" value="MDW5593866.1"/>
    <property type="molecule type" value="Genomic_DNA"/>
</dbReference>
<protein>
    <submittedName>
        <fullName evidence="1">DUF6084 family protein</fullName>
    </submittedName>
</protein>
<evidence type="ECO:0000313" key="1">
    <source>
        <dbReference type="EMBL" id="MDW5593866.1"/>
    </source>
</evidence>
<dbReference type="InterPro" id="IPR045730">
    <property type="entry name" value="DUF6084"/>
</dbReference>
<proteinExistence type="predicted"/>
<keyword evidence="2" id="KW-1185">Reference proteome</keyword>
<reference evidence="2" key="1">
    <citation type="submission" date="2023-07" db="EMBL/GenBank/DDBJ databases">
        <title>Conexibacter stalactiti sp. nov., isolated from stalactites in a lava cave and emended description of the genus Conexibacter.</title>
        <authorList>
            <person name="Lee S.D."/>
        </authorList>
    </citation>
    <scope>NUCLEOTIDE SEQUENCE [LARGE SCALE GENOMIC DNA]</scope>
    <source>
        <strain evidence="2">KCTC 39840</strain>
    </source>
</reference>
<name>A0ABU4HKM2_9ACTN</name>
<dbReference type="RefSeq" id="WP_318596125.1">
    <property type="nucleotide sequence ID" value="NZ_JAWSTH010000009.1"/>
</dbReference>
<dbReference type="Proteomes" id="UP001284601">
    <property type="component" value="Unassembled WGS sequence"/>
</dbReference>
<accession>A0ABU4HKM2</accession>
<organism evidence="1 2">
    <name type="scientific">Conexibacter stalactiti</name>
    <dbReference type="NCBI Taxonomy" id="1940611"/>
    <lineage>
        <taxon>Bacteria</taxon>
        <taxon>Bacillati</taxon>
        <taxon>Actinomycetota</taxon>
        <taxon>Thermoleophilia</taxon>
        <taxon>Solirubrobacterales</taxon>
        <taxon>Conexibacteraceae</taxon>
        <taxon>Conexibacter</taxon>
    </lineage>
</organism>
<evidence type="ECO:0000313" key="2">
    <source>
        <dbReference type="Proteomes" id="UP001284601"/>
    </source>
</evidence>
<sequence length="227" mass="24945">MSLDVDRPRPVPKARLHDPVFSVLDVEHVAHALAPTLRFQLHVSDPDGRAVHTIALSTQIQVDPARRGYDDATRARLAELFGAPERWGATTHSFQWARVDALVPGFTGATSFALELPCTYDLEVAASKYFYSLPDGDVPLSFHFSGLVLYRDGGDLLKVAAVPWACSARWSMPVAAWRAAIDACYPGGGWVRLSHETLDALQLRKAQRGDHSFDATVRELLDGEEAP</sequence>
<comment type="caution">
    <text evidence="1">The sequence shown here is derived from an EMBL/GenBank/DDBJ whole genome shotgun (WGS) entry which is preliminary data.</text>
</comment>
<dbReference type="Pfam" id="PF19562">
    <property type="entry name" value="DUF6084"/>
    <property type="match status" value="1"/>
</dbReference>